<dbReference type="PANTHER" id="PTHR34007:SF1">
    <property type="entry name" value="AEROLYSIN-LIKE PROTEIN-RELATED"/>
    <property type="match status" value="1"/>
</dbReference>
<feature type="domain" description="Jacalin-type lectin" evidence="3">
    <location>
        <begin position="4"/>
        <end position="143"/>
    </location>
</feature>
<dbReference type="Pfam" id="PF01419">
    <property type="entry name" value="Jacalin"/>
    <property type="match status" value="1"/>
</dbReference>
<proteinExistence type="inferred from homology"/>
<dbReference type="InterPro" id="IPR036404">
    <property type="entry name" value="Jacalin-like_lectin_dom_sf"/>
</dbReference>
<dbReference type="InterPro" id="IPR001229">
    <property type="entry name" value="Jacalin-like_lectin_dom"/>
</dbReference>
<dbReference type="Proteomes" id="UP000515129">
    <property type="component" value="Unplaced"/>
</dbReference>
<protein>
    <submittedName>
        <fullName evidence="5">Aerolysin-like protein</fullName>
    </submittedName>
</protein>
<dbReference type="InterPro" id="IPR055267">
    <property type="entry name" value="Aerolysin-like_C"/>
</dbReference>
<dbReference type="SUPFAM" id="SSF56973">
    <property type="entry name" value="Aerolisin/ETX pore-forming domain"/>
    <property type="match status" value="1"/>
</dbReference>
<dbReference type="AlphaFoldDB" id="A0A6P6PAZ3"/>
<evidence type="ECO:0000313" key="4">
    <source>
        <dbReference type="Proteomes" id="UP000515129"/>
    </source>
</evidence>
<dbReference type="CDD" id="cd09302">
    <property type="entry name" value="Jacalin_like"/>
    <property type="match status" value="1"/>
</dbReference>
<dbReference type="CDD" id="cd20221">
    <property type="entry name" value="PFM_Dln1-like"/>
    <property type="match status" value="1"/>
</dbReference>
<dbReference type="PROSITE" id="PS51752">
    <property type="entry name" value="JACALIN_LECTIN"/>
    <property type="match status" value="1"/>
</dbReference>
<keyword evidence="2" id="KW-1015">Disulfide bond</keyword>
<keyword evidence="4" id="KW-1185">Reference proteome</keyword>
<dbReference type="OrthoDB" id="3758675at2759"/>
<dbReference type="Gene3D" id="2.170.15.10">
    <property type="entry name" value="Proaerolysin, chain A, domain 3"/>
    <property type="match status" value="1"/>
</dbReference>
<accession>A0A6P6PAZ3</accession>
<sequence>MSYPSTLEIIGGGGGSSFSFTGENNGASLEKIGVWVGGSQVKAVKVWLSDGRSDSFGYPSGPYQEYTFQPGECFTSLSLWGNGAGTRLGAIKFKTNHGGNFFASMTSWGLKTEYPIDVGSGYCLGVVGRSGADIDCMGFMFLNAVQSTVLTNVNYPTINQLIPQVTVEEIKSVTYRNGSSAEQPQKIETSKKVTKTSSWSMTNSFTATFSVEVKAGIPDVVEVSTGFSFTIGTESTYRLEQTDERTETLSNTINVPPKKKIDVDITIGRATFDLPYTGTVIITCKNGSVLQYETQGQYRGITYTDIKMDIQESDL</sequence>
<dbReference type="RefSeq" id="XP_026117889.1">
    <property type="nucleotide sequence ID" value="XM_026262104.1"/>
</dbReference>
<dbReference type="Gene3D" id="2.100.10.30">
    <property type="entry name" value="Jacalin-like lectin domain"/>
    <property type="match status" value="1"/>
</dbReference>
<dbReference type="PANTHER" id="PTHR34007">
    <property type="entry name" value="AEROLYSIN-LIKE PROTEIN-RELATED"/>
    <property type="match status" value="1"/>
</dbReference>
<gene>
    <name evidence="5" type="primary">LOC113096693</name>
</gene>
<comment type="similarity">
    <text evidence="1">Belongs to the aerolysin family.</text>
</comment>
<evidence type="ECO:0000256" key="2">
    <source>
        <dbReference type="ARBA" id="ARBA00023157"/>
    </source>
</evidence>
<dbReference type="Pfam" id="PF01117">
    <property type="entry name" value="Aerolysin"/>
    <property type="match status" value="1"/>
</dbReference>
<evidence type="ECO:0000256" key="1">
    <source>
        <dbReference type="ARBA" id="ARBA00009831"/>
    </source>
</evidence>
<dbReference type="GeneID" id="113096693"/>
<dbReference type="KEGG" id="caua:113096693"/>
<reference evidence="5" key="1">
    <citation type="submission" date="2025-08" db="UniProtKB">
        <authorList>
            <consortium name="RefSeq"/>
        </authorList>
    </citation>
    <scope>IDENTIFICATION</scope>
    <source>
        <strain evidence="5">Wakin</strain>
        <tissue evidence="5">Muscle</tissue>
    </source>
</reference>
<evidence type="ECO:0000313" key="5">
    <source>
        <dbReference type="RefSeq" id="XP_026117889.1"/>
    </source>
</evidence>
<evidence type="ECO:0000259" key="3">
    <source>
        <dbReference type="PROSITE" id="PS51752"/>
    </source>
</evidence>
<organism evidence="4 5">
    <name type="scientific">Carassius auratus</name>
    <name type="common">Goldfish</name>
    <dbReference type="NCBI Taxonomy" id="7957"/>
    <lineage>
        <taxon>Eukaryota</taxon>
        <taxon>Metazoa</taxon>
        <taxon>Chordata</taxon>
        <taxon>Craniata</taxon>
        <taxon>Vertebrata</taxon>
        <taxon>Euteleostomi</taxon>
        <taxon>Actinopterygii</taxon>
        <taxon>Neopterygii</taxon>
        <taxon>Teleostei</taxon>
        <taxon>Ostariophysi</taxon>
        <taxon>Cypriniformes</taxon>
        <taxon>Cyprinidae</taxon>
        <taxon>Cyprininae</taxon>
        <taxon>Carassius</taxon>
    </lineage>
</organism>
<name>A0A6P6PAZ3_CARAU</name>
<dbReference type="InterPro" id="IPR053280">
    <property type="entry name" value="Aerolysin-like_pore-former"/>
</dbReference>